<dbReference type="PANTHER" id="PTHR40267">
    <property type="entry name" value="BLR3294 PROTEIN"/>
    <property type="match status" value="1"/>
</dbReference>
<dbReference type="Gene3D" id="3.40.50.12500">
    <property type="match status" value="1"/>
</dbReference>
<dbReference type="InterPro" id="IPR026286">
    <property type="entry name" value="MaiA/AMDase"/>
</dbReference>
<dbReference type="PANTHER" id="PTHR40267:SF1">
    <property type="entry name" value="BLR3294 PROTEIN"/>
    <property type="match status" value="1"/>
</dbReference>
<accession>A0A371RI45</accession>
<protein>
    <recommendedName>
        <fullName evidence="3">Arylmalonate decarboxylase</fullName>
    </recommendedName>
</protein>
<organism evidence="1 2">
    <name type="scientific">Parvularcula marina</name>
    <dbReference type="NCBI Taxonomy" id="2292771"/>
    <lineage>
        <taxon>Bacteria</taxon>
        <taxon>Pseudomonadati</taxon>
        <taxon>Pseudomonadota</taxon>
        <taxon>Alphaproteobacteria</taxon>
        <taxon>Parvularculales</taxon>
        <taxon>Parvularculaceae</taxon>
        <taxon>Parvularcula</taxon>
    </lineage>
</organism>
<proteinExistence type="predicted"/>
<evidence type="ECO:0000313" key="1">
    <source>
        <dbReference type="EMBL" id="RFB05102.1"/>
    </source>
</evidence>
<reference evidence="1 2" key="1">
    <citation type="submission" date="2018-08" db="EMBL/GenBank/DDBJ databases">
        <title>Parvularcula sp. SM1705, isolated from surface water of the South Sea China.</title>
        <authorList>
            <person name="Sun L."/>
        </authorList>
    </citation>
    <scope>NUCLEOTIDE SEQUENCE [LARGE SCALE GENOMIC DNA]</scope>
    <source>
        <strain evidence="1 2">SM1705</strain>
    </source>
</reference>
<keyword evidence="2" id="KW-1185">Reference proteome</keyword>
<dbReference type="AlphaFoldDB" id="A0A371RI45"/>
<dbReference type="OrthoDB" id="9816064at2"/>
<evidence type="ECO:0000313" key="2">
    <source>
        <dbReference type="Proteomes" id="UP000264589"/>
    </source>
</evidence>
<evidence type="ECO:0008006" key="3">
    <source>
        <dbReference type="Google" id="ProtNLM"/>
    </source>
</evidence>
<dbReference type="Pfam" id="PF17645">
    <property type="entry name" value="Amdase"/>
    <property type="match status" value="1"/>
</dbReference>
<dbReference type="EMBL" id="QUQO01000001">
    <property type="protein sequence ID" value="RFB05102.1"/>
    <property type="molecule type" value="Genomic_DNA"/>
</dbReference>
<dbReference type="RefSeq" id="WP_116391733.1">
    <property type="nucleotide sequence ID" value="NZ_QUQO01000001.1"/>
</dbReference>
<sequence>MPDRVYDYGRNARIGVATPQANPTVEAEFSVLYPRAVSIQASRLVSKAANPLARLTAYFEELEDTLGTYGGMHLSAFGFACTGSSYLVGAEREDQACKKLSEQFGYPVETAARAILARLKAENINRITIVMPYPQPLVEAAVAYWRSRDLEVVSAHRVETRTADTTTIYELTSQDATEALKPLDTENTDAILLSGTGMPTLACIAGSKKNLPVLSSNYCLAWRLLELAGASDLISEDGLDISGWEARLAECVP</sequence>
<gene>
    <name evidence="1" type="ORF">DX908_07455</name>
</gene>
<dbReference type="InParanoid" id="A0A371RI45"/>
<dbReference type="InterPro" id="IPR053714">
    <property type="entry name" value="Iso_Racemase_Enz_sf"/>
</dbReference>
<name>A0A371RI45_9PROT</name>
<comment type="caution">
    <text evidence="1">The sequence shown here is derived from an EMBL/GenBank/DDBJ whole genome shotgun (WGS) entry which is preliminary data.</text>
</comment>
<dbReference type="Proteomes" id="UP000264589">
    <property type="component" value="Unassembled WGS sequence"/>
</dbReference>